<dbReference type="SUPFAM" id="SSF57903">
    <property type="entry name" value="FYVE/PHD zinc finger"/>
    <property type="match status" value="1"/>
</dbReference>
<dbReference type="SMART" id="SM00249">
    <property type="entry name" value="PHD"/>
    <property type="match status" value="1"/>
</dbReference>
<keyword evidence="3" id="KW-0862">Zinc</keyword>
<evidence type="ECO:0000313" key="7">
    <source>
        <dbReference type="Proteomes" id="UP000070133"/>
    </source>
</evidence>
<protein>
    <recommendedName>
        <fullName evidence="5">Zinc finger PHD-type domain-containing protein</fullName>
    </recommendedName>
</protein>
<feature type="region of interest" description="Disordered" evidence="4">
    <location>
        <begin position="146"/>
        <end position="173"/>
    </location>
</feature>
<sequence length="270" mass="30523">MDDQFAYTTTPQLHANTPPYIGTTPIPNEIQQLAKDVNSLLKDKMNSIHPNHPQSGRKWLANSGKPWSTHFTKYGWIKTDSTLFRHWMDTRIFSPWVWRNLATSNVEGKSTKHITFFAKDSKKIEPDCSMLEPPDSWETATITETSASDVSVDDATETMDSSDTSMTETSAMDTSDNHLEITDQVDTSRRRSERIEHQDLNDDDDVKWFFKCRGCGLSGENVGEGSGPAMCCDKCKTWQHFHCAQELGIVDSELGLRDIAEQGFVCESCR</sequence>
<evidence type="ECO:0000256" key="4">
    <source>
        <dbReference type="SAM" id="MobiDB-lite"/>
    </source>
</evidence>
<dbReference type="InterPro" id="IPR001965">
    <property type="entry name" value="Znf_PHD"/>
</dbReference>
<dbReference type="GO" id="GO:0008270">
    <property type="term" value="F:zinc ion binding"/>
    <property type="evidence" value="ECO:0007669"/>
    <property type="project" value="UniProtKB-KW"/>
</dbReference>
<accession>A0A139H6W4</accession>
<organism evidence="6 7">
    <name type="scientific">Pseudocercospora eumusae</name>
    <dbReference type="NCBI Taxonomy" id="321146"/>
    <lineage>
        <taxon>Eukaryota</taxon>
        <taxon>Fungi</taxon>
        <taxon>Dikarya</taxon>
        <taxon>Ascomycota</taxon>
        <taxon>Pezizomycotina</taxon>
        <taxon>Dothideomycetes</taxon>
        <taxon>Dothideomycetidae</taxon>
        <taxon>Mycosphaerellales</taxon>
        <taxon>Mycosphaerellaceae</taxon>
        <taxon>Pseudocercospora</taxon>
    </lineage>
</organism>
<feature type="domain" description="Zinc finger PHD-type" evidence="5">
    <location>
        <begin position="211"/>
        <end position="270"/>
    </location>
</feature>
<feature type="compositionally biased region" description="Low complexity" evidence="4">
    <location>
        <begin position="158"/>
        <end position="173"/>
    </location>
</feature>
<reference evidence="6 7" key="1">
    <citation type="submission" date="2015-07" db="EMBL/GenBank/DDBJ databases">
        <title>Comparative genomics of the Sigatoka disease complex on banana suggests a link between parallel evolutionary changes in Pseudocercospora fijiensis and Pseudocercospora eumusae and increased virulence on the banana host.</title>
        <authorList>
            <person name="Chang T.-C."/>
            <person name="Salvucci A."/>
            <person name="Crous P.W."/>
            <person name="Stergiopoulos I."/>
        </authorList>
    </citation>
    <scope>NUCLEOTIDE SEQUENCE [LARGE SCALE GENOMIC DNA]</scope>
    <source>
        <strain evidence="6 7">CBS 114824</strain>
    </source>
</reference>
<dbReference type="InterPro" id="IPR011011">
    <property type="entry name" value="Znf_FYVE_PHD"/>
</dbReference>
<keyword evidence="7" id="KW-1185">Reference proteome</keyword>
<evidence type="ECO:0000256" key="3">
    <source>
        <dbReference type="ARBA" id="ARBA00022833"/>
    </source>
</evidence>
<comment type="caution">
    <text evidence="6">The sequence shown here is derived from an EMBL/GenBank/DDBJ whole genome shotgun (WGS) entry which is preliminary data.</text>
</comment>
<evidence type="ECO:0000313" key="6">
    <source>
        <dbReference type="EMBL" id="KXS98152.1"/>
    </source>
</evidence>
<dbReference type="InterPro" id="IPR013083">
    <property type="entry name" value="Znf_RING/FYVE/PHD"/>
</dbReference>
<evidence type="ECO:0000259" key="5">
    <source>
        <dbReference type="SMART" id="SM00249"/>
    </source>
</evidence>
<name>A0A139H6W4_9PEZI</name>
<keyword evidence="1" id="KW-0479">Metal-binding</keyword>
<keyword evidence="2" id="KW-0863">Zinc-finger</keyword>
<gene>
    <name evidence="6" type="ORF">AC578_9417</name>
</gene>
<evidence type="ECO:0000256" key="2">
    <source>
        <dbReference type="ARBA" id="ARBA00022771"/>
    </source>
</evidence>
<evidence type="ECO:0000256" key="1">
    <source>
        <dbReference type="ARBA" id="ARBA00022723"/>
    </source>
</evidence>
<dbReference type="AlphaFoldDB" id="A0A139H6W4"/>
<dbReference type="Proteomes" id="UP000070133">
    <property type="component" value="Unassembled WGS sequence"/>
</dbReference>
<dbReference type="EMBL" id="LFZN01000121">
    <property type="protein sequence ID" value="KXS98152.1"/>
    <property type="molecule type" value="Genomic_DNA"/>
</dbReference>
<proteinExistence type="predicted"/>
<dbReference type="Gene3D" id="3.30.40.10">
    <property type="entry name" value="Zinc/RING finger domain, C3HC4 (zinc finger)"/>
    <property type="match status" value="1"/>
</dbReference>